<evidence type="ECO:0000313" key="1">
    <source>
        <dbReference type="EMBL" id="MFD2586690.1"/>
    </source>
</evidence>
<dbReference type="CDD" id="cd10801">
    <property type="entry name" value="LamB_YcsF_like_1"/>
    <property type="match status" value="1"/>
</dbReference>
<dbReference type="RefSeq" id="WP_377766270.1">
    <property type="nucleotide sequence ID" value="NZ_JBHULB010000008.1"/>
</dbReference>
<dbReference type="InterPro" id="IPR011330">
    <property type="entry name" value="Glyco_hydro/deAcase_b/a-brl"/>
</dbReference>
<dbReference type="PANTHER" id="PTHR30292:SF0">
    <property type="entry name" value="5-OXOPROLINASE SUBUNIT A"/>
    <property type="match status" value="1"/>
</dbReference>
<dbReference type="NCBIfam" id="NF003816">
    <property type="entry name" value="PRK05406.1-5"/>
    <property type="match status" value="1"/>
</dbReference>
<organism evidence="1 2">
    <name type="scientific">Croceitalea marina</name>
    <dbReference type="NCBI Taxonomy" id="1775166"/>
    <lineage>
        <taxon>Bacteria</taxon>
        <taxon>Pseudomonadati</taxon>
        <taxon>Bacteroidota</taxon>
        <taxon>Flavobacteriia</taxon>
        <taxon>Flavobacteriales</taxon>
        <taxon>Flavobacteriaceae</taxon>
        <taxon>Croceitalea</taxon>
    </lineage>
</organism>
<accession>A0ABW5MU24</accession>
<gene>
    <name evidence="1" type="primary">pxpA</name>
    <name evidence="1" type="ORF">ACFSQJ_07090</name>
</gene>
<dbReference type="Pfam" id="PF03746">
    <property type="entry name" value="LamB_YcsF"/>
    <property type="match status" value="1"/>
</dbReference>
<name>A0ABW5MU24_9FLAO</name>
<dbReference type="SUPFAM" id="SSF88713">
    <property type="entry name" value="Glycoside hydrolase/deacetylase"/>
    <property type="match status" value="1"/>
</dbReference>
<sequence>MNHKIIDINCDVGEGIGNEPILLPLISSCNIACGGHAGNEKTISEIVKLAKKYRVKVGAHPSYPDKENFGRKVIDIADEGLKISIRKQIYTFLKVAESEQAKMNHIKPHGALYNELMTDLPLALTFLEAIKGFKNNTFLYVPYNSVVAKEALSQGFKIKYEAFCDRNYNDDLTLVSRKEKNALITSPKSVLNHILRLIEDKSVKTISGSFKRIKADTFCVHGDTPEAIEILTYLSNELPKKSIEIGK</sequence>
<protein>
    <submittedName>
        <fullName evidence="1">5-oxoprolinase subunit PxpA</fullName>
        <ecNumber evidence="1">3.5.2.9</ecNumber>
    </submittedName>
</protein>
<keyword evidence="1" id="KW-0378">Hydrolase</keyword>
<proteinExistence type="predicted"/>
<comment type="caution">
    <text evidence="1">The sequence shown here is derived from an EMBL/GenBank/DDBJ whole genome shotgun (WGS) entry which is preliminary data.</text>
</comment>
<keyword evidence="2" id="KW-1185">Reference proteome</keyword>
<dbReference type="EMBL" id="JBHULB010000008">
    <property type="protein sequence ID" value="MFD2586690.1"/>
    <property type="molecule type" value="Genomic_DNA"/>
</dbReference>
<dbReference type="Gene3D" id="3.20.20.370">
    <property type="entry name" value="Glycoside hydrolase/deacetylase"/>
    <property type="match status" value="1"/>
</dbReference>
<dbReference type="Proteomes" id="UP001597526">
    <property type="component" value="Unassembled WGS sequence"/>
</dbReference>
<dbReference type="GO" id="GO:0017168">
    <property type="term" value="F:5-oxoprolinase (ATP-hydrolyzing) activity"/>
    <property type="evidence" value="ECO:0007669"/>
    <property type="project" value="UniProtKB-EC"/>
</dbReference>
<dbReference type="EC" id="3.5.2.9" evidence="1"/>
<dbReference type="InterPro" id="IPR005501">
    <property type="entry name" value="LamB/YcsF/PxpA-like"/>
</dbReference>
<reference evidence="2" key="1">
    <citation type="journal article" date="2019" name="Int. J. Syst. Evol. Microbiol.">
        <title>The Global Catalogue of Microorganisms (GCM) 10K type strain sequencing project: providing services to taxonomists for standard genome sequencing and annotation.</title>
        <authorList>
            <consortium name="The Broad Institute Genomics Platform"/>
            <consortium name="The Broad Institute Genome Sequencing Center for Infectious Disease"/>
            <person name="Wu L."/>
            <person name="Ma J."/>
        </authorList>
    </citation>
    <scope>NUCLEOTIDE SEQUENCE [LARGE SCALE GENOMIC DNA]</scope>
    <source>
        <strain evidence="2">KCTC 52368</strain>
    </source>
</reference>
<dbReference type="NCBIfam" id="NF003814">
    <property type="entry name" value="PRK05406.1-3"/>
    <property type="match status" value="1"/>
</dbReference>
<dbReference type="PANTHER" id="PTHR30292">
    <property type="entry name" value="UNCHARACTERIZED PROTEIN YBGL-RELATED"/>
    <property type="match status" value="1"/>
</dbReference>
<evidence type="ECO:0000313" key="2">
    <source>
        <dbReference type="Proteomes" id="UP001597526"/>
    </source>
</evidence>